<dbReference type="GO" id="GO:0005743">
    <property type="term" value="C:mitochondrial inner membrane"/>
    <property type="evidence" value="ECO:0007669"/>
    <property type="project" value="UniProtKB-SubCell"/>
</dbReference>
<dbReference type="EMBL" id="LWLT01000009">
    <property type="status" value="NOT_ANNOTATED_CDS"/>
    <property type="molecule type" value="Genomic_DNA"/>
</dbReference>
<keyword evidence="13" id="KW-0472">Membrane</keyword>
<reference evidence="17" key="2">
    <citation type="submission" date="2025-08" db="UniProtKB">
        <authorList>
            <consortium name="Ensembl"/>
        </authorList>
    </citation>
    <scope>IDENTIFICATION</scope>
</reference>
<dbReference type="PANTHER" id="PTHR17117:SF1">
    <property type="entry name" value="NADH DEHYDROGENASE [UBIQUINONE] FLAVOPROTEIN 3, MITOCHONDRIAL"/>
    <property type="match status" value="1"/>
</dbReference>
<sequence>MVDFFLLLQGRAGKKECFEETISTVSLSAETGKNENGLQLNPKKQKPAAVPAEPFDNTYKNLQHRDYSTYNFLYLNLDSSSSGWLSSLQD</sequence>
<organism evidence="17 18">
    <name type="scientific">Capra hircus</name>
    <name type="common">Goat</name>
    <dbReference type="NCBI Taxonomy" id="9925"/>
    <lineage>
        <taxon>Eukaryota</taxon>
        <taxon>Metazoa</taxon>
        <taxon>Chordata</taxon>
        <taxon>Craniata</taxon>
        <taxon>Vertebrata</taxon>
        <taxon>Euteleostomi</taxon>
        <taxon>Mammalia</taxon>
        <taxon>Eutheria</taxon>
        <taxon>Laurasiatheria</taxon>
        <taxon>Artiodactyla</taxon>
        <taxon>Ruminantia</taxon>
        <taxon>Pecora</taxon>
        <taxon>Bovidae</taxon>
        <taxon>Caprinae</taxon>
        <taxon>Capra</taxon>
    </lineage>
</organism>
<dbReference type="Proteomes" id="UP000291000">
    <property type="component" value="Chromosome 11"/>
</dbReference>
<keyword evidence="18" id="KW-1185">Reference proteome</keyword>
<evidence type="ECO:0000256" key="6">
    <source>
        <dbReference type="ARBA" id="ARBA00022448"/>
    </source>
</evidence>
<reference evidence="17 18" key="1">
    <citation type="submission" date="2016-04" db="EMBL/GenBank/DDBJ databases">
        <title>Polished mammalian reference genomes with single-molecule sequencing and chromosome conformation capture applied to the Capra hircus genome.</title>
        <authorList>
            <person name="Bickhart D.M."/>
            <person name="Koren S."/>
            <person name="Rosen B."/>
            <person name="Hastie A."/>
            <person name="Liachko I."/>
            <person name="Sullivan S.T."/>
            <person name="Burton J."/>
            <person name="Sayre B.L."/>
            <person name="Huson H.J."/>
            <person name="Lee J."/>
            <person name="Lam E."/>
            <person name="Kelley C.M."/>
            <person name="Hutchison J.L."/>
            <person name="Zhou Y."/>
            <person name="Sun J."/>
            <person name="Crisa A."/>
            <person name="Schwartz J.C."/>
            <person name="Hammond J.A."/>
            <person name="Schroeder S.G."/>
            <person name="Liu G.E."/>
            <person name="Dunham M."/>
            <person name="Shendure J."/>
            <person name="Sonstegard T.S."/>
            <person name="Phillippy A.M."/>
            <person name="Van Tassell C.P."/>
            <person name="Smith T.P."/>
        </authorList>
    </citation>
    <scope>NUCLEOTIDE SEQUENCE [LARGE SCALE GENOMIC DNA]</scope>
</reference>
<evidence type="ECO:0000256" key="13">
    <source>
        <dbReference type="ARBA" id="ARBA00023136"/>
    </source>
</evidence>
<evidence type="ECO:0000256" key="7">
    <source>
        <dbReference type="ARBA" id="ARBA00022553"/>
    </source>
</evidence>
<keyword evidence="6" id="KW-0813">Transport</keyword>
<proteinExistence type="inferred from homology"/>
<evidence type="ECO:0000256" key="15">
    <source>
        <dbReference type="ARBA" id="ARBA00033273"/>
    </source>
</evidence>
<keyword evidence="11" id="KW-0249">Electron transport</keyword>
<dbReference type="InterPro" id="IPR026193">
    <property type="entry name" value="NDUFV3"/>
</dbReference>
<evidence type="ECO:0000256" key="3">
    <source>
        <dbReference type="ARBA" id="ARBA00009783"/>
    </source>
</evidence>
<keyword evidence="12" id="KW-0496">Mitochondrion</keyword>
<keyword evidence="8" id="KW-0679">Respiratory chain</keyword>
<comment type="function">
    <text evidence="1">Accessory subunit of the mitochondrial membrane respiratory chain NADH dehydrogenase (Complex I), that is believed not to be involved in catalysis. Complex I functions in the transfer of electrons from NADH to the respiratory chain. The immediate electron acceptor for the enzyme is believed to be ubiquinone. May be the terminally assembled subunit of Complex I.</text>
</comment>
<dbReference type="PANTHER" id="PTHR17117">
    <property type="entry name" value="NADH-UBIQUINONE OXIDOREDUCTASE"/>
    <property type="match status" value="1"/>
</dbReference>
<reference evidence="17" key="3">
    <citation type="submission" date="2025-09" db="UniProtKB">
        <authorList>
            <consortium name="Ensembl"/>
        </authorList>
    </citation>
    <scope>IDENTIFICATION</scope>
</reference>
<protein>
    <recommendedName>
        <fullName evidence="5">NADH dehydrogenase [ubiquinone] flavoprotein 3, mitochondrial</fullName>
    </recommendedName>
    <alternativeName>
        <fullName evidence="15">Complex I-9kD</fullName>
    </alternativeName>
    <alternativeName>
        <fullName evidence="14">NADH-ubiquinone oxidoreductase 9 kDa subunit</fullName>
    </alternativeName>
</protein>
<comment type="similarity">
    <text evidence="3">Belongs to the complex I NDUFV3 subunit family.</text>
</comment>
<evidence type="ECO:0000256" key="16">
    <source>
        <dbReference type="SAM" id="MobiDB-lite"/>
    </source>
</evidence>
<dbReference type="Ensembl" id="ENSCHIT00000012092.1">
    <property type="protein sequence ID" value="ENSCHIP00000004614.1"/>
    <property type="gene ID" value="ENSCHIG00000008786.1"/>
</dbReference>
<evidence type="ECO:0000256" key="1">
    <source>
        <dbReference type="ARBA" id="ARBA00002253"/>
    </source>
</evidence>
<keyword evidence="10" id="KW-0809">Transit peptide</keyword>
<dbReference type="GO" id="GO:0042775">
    <property type="term" value="P:mitochondrial ATP synthesis coupled electron transport"/>
    <property type="evidence" value="ECO:0007669"/>
    <property type="project" value="TreeGrafter"/>
</dbReference>
<evidence type="ECO:0000256" key="9">
    <source>
        <dbReference type="ARBA" id="ARBA00022792"/>
    </source>
</evidence>
<evidence type="ECO:0000256" key="8">
    <source>
        <dbReference type="ARBA" id="ARBA00022660"/>
    </source>
</evidence>
<dbReference type="GO" id="GO:0045271">
    <property type="term" value="C:respiratory chain complex I"/>
    <property type="evidence" value="ECO:0007669"/>
    <property type="project" value="InterPro"/>
</dbReference>
<comment type="subunit">
    <text evidence="4">Complex I is composed of 45 different subunits. This is a component of the flavoprotein-sulfur (FP) fragment of the enzyme.</text>
</comment>
<name>A0A452DXV5_CAPHI</name>
<keyword evidence="7" id="KW-0597">Phosphoprotein</keyword>
<evidence type="ECO:0000313" key="17">
    <source>
        <dbReference type="Ensembl" id="ENSCHIP00000004614.1"/>
    </source>
</evidence>
<evidence type="ECO:0000256" key="12">
    <source>
        <dbReference type="ARBA" id="ARBA00023128"/>
    </source>
</evidence>
<evidence type="ECO:0000256" key="11">
    <source>
        <dbReference type="ARBA" id="ARBA00022982"/>
    </source>
</evidence>
<evidence type="ECO:0000256" key="4">
    <source>
        <dbReference type="ARBA" id="ARBA00011256"/>
    </source>
</evidence>
<dbReference type="STRING" id="9925.ENSCHIP00000004614"/>
<feature type="region of interest" description="Disordered" evidence="16">
    <location>
        <begin position="31"/>
        <end position="54"/>
    </location>
</feature>
<evidence type="ECO:0000256" key="2">
    <source>
        <dbReference type="ARBA" id="ARBA00004443"/>
    </source>
</evidence>
<evidence type="ECO:0000256" key="14">
    <source>
        <dbReference type="ARBA" id="ARBA00031541"/>
    </source>
</evidence>
<evidence type="ECO:0000256" key="5">
    <source>
        <dbReference type="ARBA" id="ARBA00021981"/>
    </source>
</evidence>
<comment type="subcellular location">
    <subcellularLocation>
        <location evidence="2">Mitochondrion inner membrane</location>
        <topology evidence="2">Peripheral membrane protein</topology>
        <orientation evidence="2">Matrix side</orientation>
    </subcellularLocation>
</comment>
<keyword evidence="9" id="KW-0999">Mitochondrion inner membrane</keyword>
<dbReference type="AlphaFoldDB" id="A0A452DXV5"/>
<accession>A0A452DXV5</accession>
<evidence type="ECO:0000256" key="10">
    <source>
        <dbReference type="ARBA" id="ARBA00022946"/>
    </source>
</evidence>
<evidence type="ECO:0000313" key="18">
    <source>
        <dbReference type="Proteomes" id="UP000291000"/>
    </source>
</evidence>